<dbReference type="Proteomes" id="UP000027238">
    <property type="component" value="Unassembled WGS sequence"/>
</dbReference>
<feature type="compositionally biased region" description="Basic and acidic residues" evidence="1">
    <location>
        <begin position="12"/>
        <end position="21"/>
    </location>
</feature>
<feature type="region of interest" description="Disordered" evidence="1">
    <location>
        <begin position="91"/>
        <end position="110"/>
    </location>
</feature>
<protein>
    <submittedName>
        <fullName evidence="2">Uncharacterized protein</fullName>
    </submittedName>
</protein>
<proteinExistence type="predicted"/>
<organism evidence="2 3">
    <name type="scientific">Colletotrichum sublineola</name>
    <name type="common">Sorghum anthracnose fungus</name>
    <dbReference type="NCBI Taxonomy" id="1173701"/>
    <lineage>
        <taxon>Eukaryota</taxon>
        <taxon>Fungi</taxon>
        <taxon>Dikarya</taxon>
        <taxon>Ascomycota</taxon>
        <taxon>Pezizomycotina</taxon>
        <taxon>Sordariomycetes</taxon>
        <taxon>Hypocreomycetidae</taxon>
        <taxon>Glomerellales</taxon>
        <taxon>Glomerellaceae</taxon>
        <taxon>Colletotrichum</taxon>
        <taxon>Colletotrichum graminicola species complex</taxon>
    </lineage>
</organism>
<keyword evidence="3" id="KW-1185">Reference proteome</keyword>
<comment type="caution">
    <text evidence="2">The sequence shown here is derived from an EMBL/GenBank/DDBJ whole genome shotgun (WGS) entry which is preliminary data.</text>
</comment>
<gene>
    <name evidence="2" type="ORF">CSUB01_04118</name>
</gene>
<dbReference type="EMBL" id="JMSE01000790">
    <property type="protein sequence ID" value="KDN67587.1"/>
    <property type="molecule type" value="Genomic_DNA"/>
</dbReference>
<evidence type="ECO:0000313" key="3">
    <source>
        <dbReference type="Proteomes" id="UP000027238"/>
    </source>
</evidence>
<name>A0A066XF74_COLSU</name>
<dbReference type="AlphaFoldDB" id="A0A066XF74"/>
<feature type="region of interest" description="Disordered" evidence="1">
    <location>
        <begin position="1"/>
        <end position="23"/>
    </location>
</feature>
<dbReference type="HOGENOM" id="CLU_2170917_0_0_1"/>
<evidence type="ECO:0000313" key="2">
    <source>
        <dbReference type="EMBL" id="KDN67587.1"/>
    </source>
</evidence>
<reference evidence="3" key="1">
    <citation type="journal article" date="2014" name="Genome Announc.">
        <title>Draft genome sequence of Colletotrichum sublineola, a destructive pathogen of cultivated sorghum.</title>
        <authorList>
            <person name="Baroncelli R."/>
            <person name="Sanz-Martin J.M."/>
            <person name="Rech G.E."/>
            <person name="Sukno S.A."/>
            <person name="Thon M.R."/>
        </authorList>
    </citation>
    <scope>NUCLEOTIDE SEQUENCE [LARGE SCALE GENOMIC DNA]</scope>
    <source>
        <strain evidence="3">TX430BB</strain>
    </source>
</reference>
<accession>A0A066XF74</accession>
<sequence length="110" mass="11942">MWLAPDTGSGSHEGRNTERHVAPNGIVAAQATTPVSADAHLRKRTSEFSSSRSWLLAGTAVVDVAPGKGVQIISTSRNLIQHFDHQPIDTSPTVQWIDESDDWKFDSPPP</sequence>
<evidence type="ECO:0000256" key="1">
    <source>
        <dbReference type="SAM" id="MobiDB-lite"/>
    </source>
</evidence>